<dbReference type="InterPro" id="IPR005467">
    <property type="entry name" value="His_kinase_dom"/>
</dbReference>
<dbReference type="PANTHER" id="PTHR43065">
    <property type="entry name" value="SENSOR HISTIDINE KINASE"/>
    <property type="match status" value="1"/>
</dbReference>
<dbReference type="SMART" id="SM00388">
    <property type="entry name" value="HisKA"/>
    <property type="match status" value="1"/>
</dbReference>
<dbReference type="GO" id="GO:0005886">
    <property type="term" value="C:plasma membrane"/>
    <property type="evidence" value="ECO:0007669"/>
    <property type="project" value="UniProtKB-SubCell"/>
</dbReference>
<dbReference type="PRINTS" id="PR00344">
    <property type="entry name" value="BCTRLSENSOR"/>
</dbReference>
<evidence type="ECO:0000256" key="4">
    <source>
        <dbReference type="ARBA" id="ARBA00022475"/>
    </source>
</evidence>
<dbReference type="SUPFAM" id="SSF55874">
    <property type="entry name" value="ATPase domain of HSP90 chaperone/DNA topoisomerase II/histidine kinase"/>
    <property type="match status" value="1"/>
</dbReference>
<dbReference type="SMART" id="SM00387">
    <property type="entry name" value="HATPase_c"/>
    <property type="match status" value="1"/>
</dbReference>
<name>A0A7J0BT37_9BACT</name>
<evidence type="ECO:0000256" key="12">
    <source>
        <dbReference type="ARBA" id="ARBA00023012"/>
    </source>
</evidence>
<dbReference type="InterPro" id="IPR033479">
    <property type="entry name" value="dCache_1"/>
</dbReference>
<keyword evidence="9 16" id="KW-0418">Kinase</keyword>
<keyword evidence="6" id="KW-0808">Transferase</keyword>
<dbReference type="InterPro" id="IPR003661">
    <property type="entry name" value="HisK_dim/P_dom"/>
</dbReference>
<keyword evidence="17" id="KW-1185">Reference proteome</keyword>
<evidence type="ECO:0000256" key="14">
    <source>
        <dbReference type="SAM" id="Phobius"/>
    </source>
</evidence>
<dbReference type="InterPro" id="IPR036890">
    <property type="entry name" value="HATPase_C_sf"/>
</dbReference>
<keyword evidence="7 14" id="KW-0812">Transmembrane</keyword>
<sequence>MNMNELRARIRGFFAFPEGVDETRYAHLKRNIGVLMVMVSIVPLCLMALINFHIYRSTLDRELEAPMRGLVNKTKHSFELYLRERLSAVSFIASAYSWDELSTEETLGRIFHIAKQEFEGLVDFGLIDETGRQVAYVGPYNLKGKTYTDQPWFLQTRIRGSFISDVFMGFRNVPHIVIAVEGHTASGRIWVLRATINTDRFDELISHMDLDTGADAFLTTSRGVLQTNSRLYGATLSQLPFELPSASYQANVFHVDGPDGKHYFATCSAFVNPDFVLIAMRPVTDIVSSWYSLRTDLLMVLVGGVLLIALVAFKLTDMLVQRVMDSDRSRETAFREIEHTHKLSSIGRLAAGVAHEINNPLAIINEKAGLMKDLLDREPESEIRSRLTKQIEGVLSSVSRCRVITHRLLGFARRMDVSIEQLDVNEVLRDVLGFLEKEVIKRSVDLRLDFAEVAPVIASDRGQLQQVFLNIIANAFEAIQDGGIISIASRTSDEGVSITVQDNGCGMSSETMSHLFEPFFTTKKGTGTGLGLSITYGIIRKLGGRIDVQSEEGQGTTFTVHLPWGKRQEQ</sequence>
<evidence type="ECO:0000256" key="10">
    <source>
        <dbReference type="ARBA" id="ARBA00022840"/>
    </source>
</evidence>
<evidence type="ECO:0000259" key="15">
    <source>
        <dbReference type="PROSITE" id="PS50109"/>
    </source>
</evidence>
<evidence type="ECO:0000256" key="7">
    <source>
        <dbReference type="ARBA" id="ARBA00022692"/>
    </source>
</evidence>
<keyword evidence="13 14" id="KW-0472">Membrane</keyword>
<dbReference type="GO" id="GO:0000155">
    <property type="term" value="F:phosphorelay sensor kinase activity"/>
    <property type="evidence" value="ECO:0007669"/>
    <property type="project" value="InterPro"/>
</dbReference>
<evidence type="ECO:0000256" key="6">
    <source>
        <dbReference type="ARBA" id="ARBA00022679"/>
    </source>
</evidence>
<keyword evidence="12" id="KW-0902">Two-component regulatory system</keyword>
<dbReference type="EC" id="2.7.13.3" evidence="3"/>
<keyword evidence="5" id="KW-0597">Phosphoprotein</keyword>
<reference evidence="16 17" key="1">
    <citation type="submission" date="2020-05" db="EMBL/GenBank/DDBJ databases">
        <title>Draft genome sequence of Desulfovibrio psychrotolerans JS1T.</title>
        <authorList>
            <person name="Ueno A."/>
            <person name="Tamazawa S."/>
            <person name="Tamamura S."/>
            <person name="Murakami T."/>
            <person name="Kiyama T."/>
            <person name="Inomata H."/>
            <person name="Amano Y."/>
            <person name="Miyakawa K."/>
            <person name="Tamaki H."/>
            <person name="Naganuma T."/>
            <person name="Kaneko K."/>
        </authorList>
    </citation>
    <scope>NUCLEOTIDE SEQUENCE [LARGE SCALE GENOMIC DNA]</scope>
    <source>
        <strain evidence="16 17">JS1</strain>
    </source>
</reference>
<evidence type="ECO:0000256" key="13">
    <source>
        <dbReference type="ARBA" id="ARBA00023136"/>
    </source>
</evidence>
<evidence type="ECO:0000256" key="9">
    <source>
        <dbReference type="ARBA" id="ARBA00022777"/>
    </source>
</evidence>
<dbReference type="Gene3D" id="3.30.565.10">
    <property type="entry name" value="Histidine kinase-like ATPase, C-terminal domain"/>
    <property type="match status" value="1"/>
</dbReference>
<evidence type="ECO:0000313" key="16">
    <source>
        <dbReference type="EMBL" id="GFM36869.1"/>
    </source>
</evidence>
<dbReference type="EMBL" id="BLVP01000007">
    <property type="protein sequence ID" value="GFM36869.1"/>
    <property type="molecule type" value="Genomic_DNA"/>
</dbReference>
<evidence type="ECO:0000256" key="2">
    <source>
        <dbReference type="ARBA" id="ARBA00004651"/>
    </source>
</evidence>
<feature type="transmembrane region" description="Helical" evidence="14">
    <location>
        <begin position="32"/>
        <end position="55"/>
    </location>
</feature>
<dbReference type="CDD" id="cd00082">
    <property type="entry name" value="HisKA"/>
    <property type="match status" value="1"/>
</dbReference>
<comment type="catalytic activity">
    <reaction evidence="1">
        <text>ATP + protein L-histidine = ADP + protein N-phospho-L-histidine.</text>
        <dbReference type="EC" id="2.7.13.3"/>
    </reaction>
</comment>
<proteinExistence type="predicted"/>
<keyword evidence="10" id="KW-0067">ATP-binding</keyword>
<evidence type="ECO:0000256" key="11">
    <source>
        <dbReference type="ARBA" id="ARBA00022989"/>
    </source>
</evidence>
<dbReference type="AlphaFoldDB" id="A0A7J0BT37"/>
<keyword evidence="8" id="KW-0547">Nucleotide-binding</keyword>
<keyword evidence="11 14" id="KW-1133">Transmembrane helix</keyword>
<protein>
    <recommendedName>
        <fullName evidence="3">histidine kinase</fullName>
        <ecNumber evidence="3">2.7.13.3</ecNumber>
    </recommendedName>
</protein>
<dbReference type="Pfam" id="PF02518">
    <property type="entry name" value="HATPase_c"/>
    <property type="match status" value="1"/>
</dbReference>
<dbReference type="Pfam" id="PF02743">
    <property type="entry name" value="dCache_1"/>
    <property type="match status" value="1"/>
</dbReference>
<evidence type="ECO:0000256" key="8">
    <source>
        <dbReference type="ARBA" id="ARBA00022741"/>
    </source>
</evidence>
<dbReference type="InterPro" id="IPR003594">
    <property type="entry name" value="HATPase_dom"/>
</dbReference>
<dbReference type="PANTHER" id="PTHR43065:SF46">
    <property type="entry name" value="C4-DICARBOXYLATE TRANSPORT SENSOR PROTEIN DCTB"/>
    <property type="match status" value="1"/>
</dbReference>
<dbReference type="InterPro" id="IPR036097">
    <property type="entry name" value="HisK_dim/P_sf"/>
</dbReference>
<evidence type="ECO:0000256" key="5">
    <source>
        <dbReference type="ARBA" id="ARBA00022553"/>
    </source>
</evidence>
<dbReference type="Gene3D" id="1.10.287.130">
    <property type="match status" value="1"/>
</dbReference>
<evidence type="ECO:0000256" key="1">
    <source>
        <dbReference type="ARBA" id="ARBA00000085"/>
    </source>
</evidence>
<dbReference type="GO" id="GO:0005524">
    <property type="term" value="F:ATP binding"/>
    <property type="evidence" value="ECO:0007669"/>
    <property type="project" value="UniProtKB-KW"/>
</dbReference>
<accession>A0A7J0BT37</accession>
<dbReference type="InterPro" id="IPR004358">
    <property type="entry name" value="Sig_transdc_His_kin-like_C"/>
</dbReference>
<evidence type="ECO:0000256" key="3">
    <source>
        <dbReference type="ARBA" id="ARBA00012438"/>
    </source>
</evidence>
<comment type="caution">
    <text evidence="16">The sequence shown here is derived from an EMBL/GenBank/DDBJ whole genome shotgun (WGS) entry which is preliminary data.</text>
</comment>
<dbReference type="RefSeq" id="WP_174409519.1">
    <property type="nucleotide sequence ID" value="NZ_BLVP01000007.1"/>
</dbReference>
<gene>
    <name evidence="16" type="ORF">DSM19430T_15530</name>
</gene>
<dbReference type="Proteomes" id="UP000503820">
    <property type="component" value="Unassembled WGS sequence"/>
</dbReference>
<feature type="domain" description="Histidine kinase" evidence="15">
    <location>
        <begin position="352"/>
        <end position="566"/>
    </location>
</feature>
<evidence type="ECO:0000313" key="17">
    <source>
        <dbReference type="Proteomes" id="UP000503820"/>
    </source>
</evidence>
<dbReference type="SUPFAM" id="SSF47384">
    <property type="entry name" value="Homodimeric domain of signal transducing histidine kinase"/>
    <property type="match status" value="1"/>
</dbReference>
<comment type="subcellular location">
    <subcellularLocation>
        <location evidence="2">Cell membrane</location>
        <topology evidence="2">Multi-pass membrane protein</topology>
    </subcellularLocation>
</comment>
<dbReference type="PROSITE" id="PS50109">
    <property type="entry name" value="HIS_KIN"/>
    <property type="match status" value="1"/>
</dbReference>
<organism evidence="16 17">
    <name type="scientific">Desulfovibrio psychrotolerans</name>
    <dbReference type="NCBI Taxonomy" id="415242"/>
    <lineage>
        <taxon>Bacteria</taxon>
        <taxon>Pseudomonadati</taxon>
        <taxon>Thermodesulfobacteriota</taxon>
        <taxon>Desulfovibrionia</taxon>
        <taxon>Desulfovibrionales</taxon>
        <taxon>Desulfovibrionaceae</taxon>
        <taxon>Desulfovibrio</taxon>
    </lineage>
</organism>
<keyword evidence="4" id="KW-1003">Cell membrane</keyword>